<accession>A0AAD2JLV8</accession>
<feature type="domain" description="Cwf19-like C-terminal" evidence="4">
    <location>
        <begin position="548"/>
        <end position="657"/>
    </location>
</feature>
<evidence type="ECO:0000259" key="4">
    <source>
        <dbReference type="Pfam" id="PF04677"/>
    </source>
</evidence>
<dbReference type="Gene3D" id="3.30.428.10">
    <property type="entry name" value="HIT-like"/>
    <property type="match status" value="1"/>
</dbReference>
<evidence type="ECO:0008006" key="7">
    <source>
        <dbReference type="Google" id="ProtNLM"/>
    </source>
</evidence>
<evidence type="ECO:0000259" key="3">
    <source>
        <dbReference type="Pfam" id="PF04676"/>
    </source>
</evidence>
<dbReference type="Proteomes" id="UP001295423">
    <property type="component" value="Unassembled WGS sequence"/>
</dbReference>
<dbReference type="Pfam" id="PF00076">
    <property type="entry name" value="RRM_1"/>
    <property type="match status" value="1"/>
</dbReference>
<sequence length="764" mass="85068">MSKVKILLVGSVGENFNVLSKKVNSLNSSKAGPFDVCFCVGPIQVPKDLDSDLPLPVYLQDYQPDKDAAQEKSSNGIVSLGKNLWTFQRTNDSKSFESYDVKLSNHSHPLIVASCSRHIRSDDLSNKDQPQCDILLSSDWPQGMEDVVNVDTEPLSFDLAQVALLHRPRYHVAPSTKFYHASPPYNFPSSTHVCRFLALAPVIQEKPSKTTKFVHAIGLVPLKANPPPTTAPSTLPCPFISTTSPVITNNKASTKFNTSSNSNSNDFRFNLGGNKRGRNGEGGDAEGNAENNLEPPDDPEVNTLFLYGLHRDVTGELQSTESSKVLTAFSKYGVTRVRHPPNSRTTTYCFLEFEDQKKALACILDCSGKYTIDGVELTLKWATQNNRKKQRQEPQYHFVTQAEAPNSTTLYFHPPKKTDDNEALDESFFKDVCTYMQNTLEDALNEGNEEDDRVTAETEPALKVELRPKETFAFLEFSSHAAATMALAAVTNSTDGGLLLEEPTNASKPAANLVGTTLRWAKGEPKQTGREKILEALGLERQHYPADSRTDCWFCLSSPTCETHLIVGVYQQWYATMPKGPLHPGHVLLVPVEHTNRGAWSLETDEWMALVTKLKLHADQTYDMDLFIFERAMDTKGGYHSHIQCVPIPKTCTSKLRATMMAHSKASGFTLRPIESDLGIETMVSADDSYFYAEIVTQSHSHRFLYKHNDDAPRSAVPLQFAREVLASVLKEPKLAHWKSCVLEKEKESEMASELRSSFSPMMS</sequence>
<name>A0AAD2JLV8_9STRA</name>
<evidence type="ECO:0000313" key="6">
    <source>
        <dbReference type="Proteomes" id="UP001295423"/>
    </source>
</evidence>
<dbReference type="PANTHER" id="PTHR12072:SF4">
    <property type="entry name" value="CWF19-LIKE PROTEIN 1"/>
    <property type="match status" value="1"/>
</dbReference>
<dbReference type="SUPFAM" id="SSF54197">
    <property type="entry name" value="HIT-like"/>
    <property type="match status" value="1"/>
</dbReference>
<dbReference type="AlphaFoldDB" id="A0AAD2JLV8"/>
<evidence type="ECO:0000256" key="1">
    <source>
        <dbReference type="SAM" id="MobiDB-lite"/>
    </source>
</evidence>
<dbReference type="InterPro" id="IPR000504">
    <property type="entry name" value="RRM_dom"/>
</dbReference>
<dbReference type="SUPFAM" id="SSF54928">
    <property type="entry name" value="RNA-binding domain, RBD"/>
    <property type="match status" value="1"/>
</dbReference>
<dbReference type="GO" id="GO:0071014">
    <property type="term" value="C:post-mRNA release spliceosomal complex"/>
    <property type="evidence" value="ECO:0007669"/>
    <property type="project" value="TreeGrafter"/>
</dbReference>
<dbReference type="InterPro" id="IPR006767">
    <property type="entry name" value="Cwf19-like_C_dom-2"/>
</dbReference>
<dbReference type="InterPro" id="IPR012677">
    <property type="entry name" value="Nucleotide-bd_a/b_plait_sf"/>
</dbReference>
<dbReference type="InterPro" id="IPR035979">
    <property type="entry name" value="RBD_domain_sf"/>
</dbReference>
<evidence type="ECO:0000259" key="2">
    <source>
        <dbReference type="Pfam" id="PF00076"/>
    </source>
</evidence>
<dbReference type="EMBL" id="CAKOGP040002091">
    <property type="protein sequence ID" value="CAJ1961941.1"/>
    <property type="molecule type" value="Genomic_DNA"/>
</dbReference>
<dbReference type="PANTHER" id="PTHR12072">
    <property type="entry name" value="CWF19, CELL CYCLE CONTROL PROTEIN"/>
    <property type="match status" value="1"/>
</dbReference>
<feature type="region of interest" description="Disordered" evidence="1">
    <location>
        <begin position="251"/>
        <end position="298"/>
    </location>
</feature>
<comment type="caution">
    <text evidence="5">The sequence shown here is derived from an EMBL/GenBank/DDBJ whole genome shotgun (WGS) entry which is preliminary data.</text>
</comment>
<dbReference type="Pfam" id="PF04677">
    <property type="entry name" value="CwfJ_C_1"/>
    <property type="match status" value="1"/>
</dbReference>
<dbReference type="Gene3D" id="3.30.70.330">
    <property type="match status" value="1"/>
</dbReference>
<dbReference type="GO" id="GO:0003723">
    <property type="term" value="F:RNA binding"/>
    <property type="evidence" value="ECO:0007669"/>
    <property type="project" value="InterPro"/>
</dbReference>
<keyword evidence="6" id="KW-1185">Reference proteome</keyword>
<dbReference type="GO" id="GO:0000398">
    <property type="term" value="P:mRNA splicing, via spliceosome"/>
    <property type="evidence" value="ECO:0007669"/>
    <property type="project" value="TreeGrafter"/>
</dbReference>
<reference evidence="5" key="1">
    <citation type="submission" date="2023-08" db="EMBL/GenBank/DDBJ databases">
        <authorList>
            <person name="Audoor S."/>
            <person name="Bilcke G."/>
        </authorList>
    </citation>
    <scope>NUCLEOTIDE SEQUENCE</scope>
</reference>
<evidence type="ECO:0000313" key="5">
    <source>
        <dbReference type="EMBL" id="CAJ1961941.1"/>
    </source>
</evidence>
<dbReference type="GO" id="GO:0061632">
    <property type="term" value="F:RNA lariat debranching enzyme activator activity"/>
    <property type="evidence" value="ECO:0007669"/>
    <property type="project" value="TreeGrafter"/>
</dbReference>
<feature type="compositionally biased region" description="Low complexity" evidence="1">
    <location>
        <begin position="251"/>
        <end position="273"/>
    </location>
</feature>
<organism evidence="5 6">
    <name type="scientific">Cylindrotheca closterium</name>
    <dbReference type="NCBI Taxonomy" id="2856"/>
    <lineage>
        <taxon>Eukaryota</taxon>
        <taxon>Sar</taxon>
        <taxon>Stramenopiles</taxon>
        <taxon>Ochrophyta</taxon>
        <taxon>Bacillariophyta</taxon>
        <taxon>Bacillariophyceae</taxon>
        <taxon>Bacillariophycidae</taxon>
        <taxon>Bacillariales</taxon>
        <taxon>Bacillariaceae</taxon>
        <taxon>Cylindrotheca</taxon>
    </lineage>
</organism>
<protein>
    <recommendedName>
        <fullName evidence="7">RRM domain-containing protein</fullName>
    </recommendedName>
</protein>
<feature type="domain" description="RRM" evidence="2">
    <location>
        <begin position="320"/>
        <end position="375"/>
    </location>
</feature>
<dbReference type="InterPro" id="IPR006768">
    <property type="entry name" value="Cwf19-like_C_dom-1"/>
</dbReference>
<gene>
    <name evidence="5" type="ORF">CYCCA115_LOCUS19450</name>
</gene>
<feature type="domain" description="Cwf19-like protein C-terminal" evidence="3">
    <location>
        <begin position="679"/>
        <end position="761"/>
    </location>
</feature>
<dbReference type="InterPro" id="IPR040194">
    <property type="entry name" value="Cwf19-like"/>
</dbReference>
<proteinExistence type="predicted"/>
<dbReference type="Pfam" id="PF04676">
    <property type="entry name" value="CwfJ_C_2"/>
    <property type="match status" value="1"/>
</dbReference>
<dbReference type="InterPro" id="IPR036265">
    <property type="entry name" value="HIT-like_sf"/>
</dbReference>
<dbReference type="CDD" id="cd00590">
    <property type="entry name" value="RRM_SF"/>
    <property type="match status" value="1"/>
</dbReference>